<evidence type="ECO:0000256" key="4">
    <source>
        <dbReference type="ARBA" id="ARBA00035274"/>
    </source>
</evidence>
<dbReference type="KEGG" id="cal:CAALFM_C500320WA"/>
<dbReference type="eggNOG" id="KOG4612">
    <property type="taxonomic scope" value="Eukaryota"/>
</dbReference>
<dbReference type="GeneID" id="30515291"/>
<name>A0A1D8PMX3_CANAL</name>
<dbReference type="Proteomes" id="UP000000559">
    <property type="component" value="Chromosome 5"/>
</dbReference>
<dbReference type="OrthoDB" id="431691at2759"/>
<dbReference type="EMBL" id="CP017627">
    <property type="protein sequence ID" value="AOW29478.1"/>
    <property type="molecule type" value="Genomic_DNA"/>
</dbReference>
<keyword evidence="3" id="KW-0687">Ribonucleoprotein</keyword>
<sequence length="97" mass="11075">MFSNILRQSSRGLINFTSVSSRPLGVPAFGMNPLITSSPLQSVVGLMQQRFKSRGNTYQPSTRKRKRKLGFLARLRSIGGRKILERRRAKGRWFLSH</sequence>
<dbReference type="NCBIfam" id="TIGR01030">
    <property type="entry name" value="rpmH_bact"/>
    <property type="match status" value="1"/>
</dbReference>
<keyword evidence="2 6" id="KW-0689">Ribosomal protein</keyword>
<gene>
    <name evidence="6" type="ordered locus">CAALFM_C500320WA</name>
    <name evidence="5" type="ordered locus">orf19.961.2</name>
</gene>
<dbReference type="CGD" id="CAL0000186624">
    <property type="gene designation" value="orf19.961.2"/>
</dbReference>
<organism evidence="6 7">
    <name type="scientific">Candida albicans (strain SC5314 / ATCC MYA-2876)</name>
    <name type="common">Yeast</name>
    <dbReference type="NCBI Taxonomy" id="237561"/>
    <lineage>
        <taxon>Eukaryota</taxon>
        <taxon>Fungi</taxon>
        <taxon>Dikarya</taxon>
        <taxon>Ascomycota</taxon>
        <taxon>Saccharomycotina</taxon>
        <taxon>Pichiomycetes</taxon>
        <taxon>Debaryomycetaceae</taxon>
        <taxon>Candida/Lodderomyces clade</taxon>
        <taxon>Candida</taxon>
    </lineage>
</organism>
<dbReference type="VEuPathDB" id="FungiDB:C5_00320W_A"/>
<dbReference type="Gene3D" id="1.10.287.3980">
    <property type="match status" value="1"/>
</dbReference>
<evidence type="ECO:0000313" key="5">
    <source>
        <dbReference type="CGD" id="CAL0000186624"/>
    </source>
</evidence>
<dbReference type="FunCoup" id="A0A1D8PMX3">
    <property type="interactions" value="186"/>
</dbReference>
<evidence type="ECO:0000256" key="1">
    <source>
        <dbReference type="ARBA" id="ARBA00010111"/>
    </source>
</evidence>
<dbReference type="GO" id="GO:0003735">
    <property type="term" value="F:structural constituent of ribosome"/>
    <property type="evidence" value="ECO:0007669"/>
    <property type="project" value="InterPro"/>
</dbReference>
<dbReference type="GO" id="GO:0006412">
    <property type="term" value="P:translation"/>
    <property type="evidence" value="ECO:0007669"/>
    <property type="project" value="InterPro"/>
</dbReference>
<dbReference type="PANTHER" id="PTHR14503:SF4">
    <property type="entry name" value="LARGE RIBOSOMAL SUBUNIT PROTEIN BL34M"/>
    <property type="match status" value="1"/>
</dbReference>
<proteinExistence type="inferred from homology"/>
<reference evidence="6 7" key="1">
    <citation type="journal article" date="2004" name="Proc. Natl. Acad. Sci. U.S.A.">
        <title>The diploid genome sequence of Candida albicans.</title>
        <authorList>
            <person name="Jones T."/>
            <person name="Federspiel N.A."/>
            <person name="Chibana H."/>
            <person name="Dungan J."/>
            <person name="Kalman S."/>
            <person name="Magee B.B."/>
            <person name="Newport G."/>
            <person name="Thorstenson Y.R."/>
            <person name="Agabian N."/>
            <person name="Magee P.T."/>
            <person name="Davis R.W."/>
            <person name="Scherer S."/>
        </authorList>
    </citation>
    <scope>NUCLEOTIDE SEQUENCE [LARGE SCALE GENOMIC DNA]</scope>
    <source>
        <strain evidence="7">SC5314 / ATCC MYA-2876</strain>
    </source>
</reference>
<dbReference type="PANTHER" id="PTHR14503">
    <property type="entry name" value="MITOCHONDRIAL RIBOSOMAL PROTEIN 34 FAMILY MEMBER"/>
    <property type="match status" value="1"/>
</dbReference>
<protein>
    <recommendedName>
        <fullName evidence="4">Large ribosomal subunit protein bL34m</fullName>
    </recommendedName>
</protein>
<reference evidence="6 7" key="2">
    <citation type="journal article" date="2007" name="Genome Biol.">
        <title>Assembly of the Candida albicans genome into sixteen supercontigs aligned on the eight chromosomes.</title>
        <authorList>
            <person name="van het Hoog M."/>
            <person name="Rast T.J."/>
            <person name="Martchenko M."/>
            <person name="Grindle S."/>
            <person name="Dignard D."/>
            <person name="Hogues H."/>
            <person name="Cuomo C."/>
            <person name="Berriman M."/>
            <person name="Scherer S."/>
            <person name="Magee B.B."/>
            <person name="Whiteway M."/>
            <person name="Chibana H."/>
            <person name="Nantel A."/>
            <person name="Magee P.T."/>
        </authorList>
    </citation>
    <scope>GENOME REANNOTATION</scope>
    <source>
        <strain evidence="7">SC5314 / ATCC MYA-2876</strain>
    </source>
</reference>
<reference evidence="6 7" key="3">
    <citation type="journal article" date="2013" name="Genome Biol.">
        <title>Assembly of a phased diploid Candida albicans genome facilitates allele-specific measurements and provides a simple model for repeat and indel structure.</title>
        <authorList>
            <person name="Muzzey D."/>
            <person name="Schwartz K."/>
            <person name="Weissman J.S."/>
            <person name="Sherlock G."/>
        </authorList>
    </citation>
    <scope>NUCLEOTIDE SEQUENCE [LARGE SCALE GENOMIC DNA]</scope>
    <source>
        <strain evidence="7">SC5314 / ATCC MYA-2876</strain>
    </source>
</reference>
<dbReference type="AlphaFoldDB" id="A0A1D8PMX3"/>
<dbReference type="RefSeq" id="XP_019330949.1">
    <property type="nucleotide sequence ID" value="XM_019475404.1"/>
</dbReference>
<dbReference type="InterPro" id="IPR000271">
    <property type="entry name" value="Ribosomal_bL34"/>
</dbReference>
<dbReference type="STRING" id="237561.A0A1D8PMX3"/>
<dbReference type="SMR" id="A0A1D8PMX3"/>
<dbReference type="FunFam" id="1.10.287.3980:FF:000001">
    <property type="entry name" value="Mitochondrial ribosomal protein L34"/>
    <property type="match status" value="1"/>
</dbReference>
<dbReference type="Pfam" id="PF00468">
    <property type="entry name" value="Ribosomal_L34"/>
    <property type="match status" value="1"/>
</dbReference>
<dbReference type="GO" id="GO:0005762">
    <property type="term" value="C:mitochondrial large ribosomal subunit"/>
    <property type="evidence" value="ECO:0000318"/>
    <property type="project" value="GO_Central"/>
</dbReference>
<dbReference type="OMA" id="WCKRIST"/>
<dbReference type="HAMAP" id="MF_00391">
    <property type="entry name" value="Ribosomal_bL34"/>
    <property type="match status" value="1"/>
</dbReference>
<keyword evidence="7" id="KW-1185">Reference proteome</keyword>
<evidence type="ECO:0000256" key="3">
    <source>
        <dbReference type="ARBA" id="ARBA00023274"/>
    </source>
</evidence>
<evidence type="ECO:0000256" key="2">
    <source>
        <dbReference type="ARBA" id="ARBA00022980"/>
    </source>
</evidence>
<accession>A0A1D8PMX3</accession>
<comment type="similarity">
    <text evidence="1">Belongs to the bacterial ribosomal protein bL34 family.</text>
</comment>
<evidence type="ECO:0000313" key="7">
    <source>
        <dbReference type="Proteomes" id="UP000000559"/>
    </source>
</evidence>
<dbReference type="InParanoid" id="A0A1D8PMX3"/>
<evidence type="ECO:0000313" key="6">
    <source>
        <dbReference type="EMBL" id="AOW29478.1"/>
    </source>
</evidence>